<dbReference type="InterPro" id="IPR021678">
    <property type="entry name" value="DUF3263"/>
</dbReference>
<gene>
    <name evidence="1" type="ORF">RYJ27_10225</name>
</gene>
<dbReference type="Pfam" id="PF11662">
    <property type="entry name" value="DUF3263"/>
    <property type="match status" value="1"/>
</dbReference>
<dbReference type="RefSeq" id="WP_330170208.1">
    <property type="nucleotide sequence ID" value="NZ_CP137080.1"/>
</dbReference>
<name>A0AAU0MGB4_9MICO</name>
<dbReference type="KEGG" id="mliy:RYJ27_10225"/>
<sequence length="85" mass="9803">MAEELTDQQRAILDFEADWRRHAGAKEEAIRSQLGLTPARYYQLLGRLIDTAEALAHDPLLVGRLRRIHDRRAAERAARERAVTR</sequence>
<reference evidence="1 2" key="1">
    <citation type="submission" date="2023-10" db="EMBL/GenBank/DDBJ databases">
        <title>Y20.</title>
        <authorList>
            <person name="Zhang G."/>
            <person name="Ding Y."/>
        </authorList>
    </citation>
    <scope>NUCLEOTIDE SEQUENCE [LARGE SCALE GENOMIC DNA]</scope>
    <source>
        <strain evidence="1 2">Y20</strain>
    </source>
</reference>
<evidence type="ECO:0000313" key="2">
    <source>
        <dbReference type="Proteomes" id="UP001329313"/>
    </source>
</evidence>
<dbReference type="EMBL" id="CP137080">
    <property type="protein sequence ID" value="WOQ69072.1"/>
    <property type="molecule type" value="Genomic_DNA"/>
</dbReference>
<protein>
    <submittedName>
        <fullName evidence="1">DUF3263 domain-containing protein</fullName>
    </submittedName>
</protein>
<dbReference type="AlphaFoldDB" id="A0AAU0MGB4"/>
<keyword evidence="2" id="KW-1185">Reference proteome</keyword>
<accession>A0AAU0MGB4</accession>
<proteinExistence type="predicted"/>
<organism evidence="1 2">
    <name type="scientific">Microbacterium limosum</name>
    <dbReference type="NCBI Taxonomy" id="3079935"/>
    <lineage>
        <taxon>Bacteria</taxon>
        <taxon>Bacillati</taxon>
        <taxon>Actinomycetota</taxon>
        <taxon>Actinomycetes</taxon>
        <taxon>Micrococcales</taxon>
        <taxon>Microbacteriaceae</taxon>
        <taxon>Microbacterium</taxon>
    </lineage>
</organism>
<evidence type="ECO:0000313" key="1">
    <source>
        <dbReference type="EMBL" id="WOQ69072.1"/>
    </source>
</evidence>
<dbReference type="Proteomes" id="UP001329313">
    <property type="component" value="Chromosome"/>
</dbReference>